<gene>
    <name evidence="8" type="ORF">RDB_LOCUS36295</name>
</gene>
<sequence length="2024" mass="223567">MDAEKAVLVVLKAAQTGQTTNDSGSDQNMGKVWFYLKGLKLKHWYCKEASETVRESAIFLQRLHAYSSDAVKEWKSILVDIIYGCYECERAYEASKRRSREVYLATFGEEMLDNFFRAVNKWEEEIIIQKLKENGISPEEVQDLNVLPEAVLFHIFANPVLSVEGPVLAPMIARHCGKDLIGLSGKPVPAISPEEVQDLNVLPEAVLFHIFANPVLSVESPVLAPMITRHCGKNLIGLSGKTVPAGLLVLSANQDERLREWSKNQLTVCEANVPLSDFQSCYSSILETFLGYLGHLEPGRLISPFSTITHGSSLWGDLTHVMKIFPSSLLVNGLSGKVVVNAFRRTVKCFEDAEELHTGALKFIGCCLGLFASEIWASTPANYPDTIFKTITKDGRLTNLICSDTAANESSQDSLSWIQGFLLAIWSRPQSRNVLDSVFTYLLGLISNSGLTHRARTLAMDTFRDGFLMLQKAPEVGQSHNLQLVALRGSILRHKTRIAKEAFQNLVPTLRDSARSFLEAIFQHDLTQLDQLRFRLAEARAKATKKVAFADGLKEPVVFTPLWKEACEQVDPSDRSSVGFFMRIMARSAHIDLPVHKSLDFAPDQENKEVISRLRVFLKSTLLDCRAGFDALMARFSLVCEPDQLDDEMMSNVITLLFSPIPKLHDAALEMFSDCDGRKACIRFALKCRPEAALRGVMAFVEAFNRTAKKLTEACSAAKSLVRCFVDVIEGLCGPEQDSGTGTKVEGDELDEESAAVGLLNDPLFDEAVRPMLKPLWSNMCKALTFIISMCPSWAEFFNPQEMVDWMRDALIFGRLMRAHVSSFQTSPMSQVQGPSISGLETMRGVQDELVAWFRLTDAELIYQAYELMMSFLDGGLCPSPPYREKLARRLDRPDTDLPKPRMEAMKVALDRLTPPAEKRKESTKPGDAKRQALPSKVARTGDVVVISDDEAPSTSKQRPAPTKQSALDMFVQKNSSAGPSKPTKSTTTTSKLHISTIKSAQPKASAKPKISSANSALAKMRAETVARQQQTAAQKADIQKRNQAKNNRAPGLRSSSPHSGMPSSRPPSSPTSRNEADSDSSSSSDDEEEKPSLAILAPTVATKRPEQPKRTMVMLDGPPVMSAQQKRLQELKRQHDEMQRRTARLKPNLEGLHEKILRWSIDHDGPQPLSIGGTVPKPTRVVPKFNSKKQYFDVFHPLLINECWSQILQSKEEGLKDPIVCLIMTRSYVDNFTDLAFNIVEAMPERWYLAETDIVLLRSMEGDRSILAKITGFKKGSAANQIATGTMRLSMAAEQRAKVQIQEKWNMCKIYSLSTINREYAALTTAEYYDLIDEVMSATSARPNPPSELRIQEAMRAHRLNEPQARAISASLSTKGFSLIQGPPGTGKTSTICGLAGSFVSTARAALVASGDKEKDKRRLLICAPSNAAIDEVTKRLMDGVRDNKGQPLALKVVRVGTESSMNVSVTANSLDSLVDEKMAAMPKSSNDSTTNIATLRQELGDIKQKIDTKRNELDNTPPGQRRIALENEFRALKTQRTTIASKLDTARDQQRNASRVLDAARRKFRHEVLSEADVICSTLSGAGHEVLEPFEFETVVIDEAAQAIEIATLIPLRYGCKTCILVGDPQQLPPTVISQLASNLDYNQSLFVRLQKQNPEAVHLLSIQYRMHPTISAVPSRLFYNGRLQDGPDMEQRTKQPWHTSSLFGPYQFFDIAQGREEAQSNHSQINRGEADAAIALYSRLTREFDATNFEYRIGIVSMYRGQVAHMKSRFAAAYGPGVLKSIDFNTVDGFQGQEKDIIILSCVRAGTNVQSVGFLADERRMNVALTRSRSSLFILGHAATLERCNATWKTIVEDARGRGCLLPYSQNLIQSTPMHKLNPARPPPKKKPEPRIMTEANPGAKSELTTPLTNMSGLSLSEAGHSEIAVAPIVAPNSVPKPEEIVSPASLVSSVPPVALAKGIKAHTPAHPLPTKPGPTGSSAPSSSNSLPPKPQPARPPPRKKPAVSAFIPKPQQKKTQISKP</sequence>
<dbReference type="InterPro" id="IPR047187">
    <property type="entry name" value="SF1_C_Upf1"/>
</dbReference>
<feature type="compositionally biased region" description="Low complexity" evidence="6">
    <location>
        <begin position="1054"/>
        <end position="1064"/>
    </location>
</feature>
<dbReference type="GO" id="GO:0001147">
    <property type="term" value="F:transcription termination site sequence-specific DNA binding"/>
    <property type="evidence" value="ECO:0007669"/>
    <property type="project" value="TreeGrafter"/>
</dbReference>
<dbReference type="InterPro" id="IPR024481">
    <property type="entry name" value="Helicase_Sen1_N"/>
</dbReference>
<dbReference type="Pfam" id="PF12726">
    <property type="entry name" value="SEN1_N"/>
    <property type="match status" value="2"/>
</dbReference>
<dbReference type="GO" id="GO:0016787">
    <property type="term" value="F:hydrolase activity"/>
    <property type="evidence" value="ECO:0007669"/>
    <property type="project" value="UniProtKB-KW"/>
</dbReference>
<keyword evidence="2" id="KW-0547">Nucleotide-binding</keyword>
<dbReference type="PANTHER" id="PTHR10887">
    <property type="entry name" value="DNA2/NAM7 HELICASE FAMILY"/>
    <property type="match status" value="1"/>
</dbReference>
<comment type="similarity">
    <text evidence="1">Belongs to the DNA2/NAM7 helicase family.</text>
</comment>
<evidence type="ECO:0000313" key="8">
    <source>
        <dbReference type="EMBL" id="CAE6438426.1"/>
    </source>
</evidence>
<dbReference type="InterPro" id="IPR045055">
    <property type="entry name" value="DNA2/NAM7-like"/>
</dbReference>
<evidence type="ECO:0000256" key="4">
    <source>
        <dbReference type="ARBA" id="ARBA00022806"/>
    </source>
</evidence>
<evidence type="ECO:0000259" key="7">
    <source>
        <dbReference type="PROSITE" id="PS51193"/>
    </source>
</evidence>
<feature type="compositionally biased region" description="Basic and acidic residues" evidence="6">
    <location>
        <begin position="917"/>
        <end position="931"/>
    </location>
</feature>
<dbReference type="InterPro" id="IPR056474">
    <property type="entry name" value="SEN1_barrel"/>
</dbReference>
<dbReference type="SUPFAM" id="SSF52540">
    <property type="entry name" value="P-loop containing nucleoside triphosphate hydrolases"/>
    <property type="match status" value="1"/>
</dbReference>
<organism evidence="8 9">
    <name type="scientific">Rhizoctonia solani</name>
    <dbReference type="NCBI Taxonomy" id="456999"/>
    <lineage>
        <taxon>Eukaryota</taxon>
        <taxon>Fungi</taxon>
        <taxon>Dikarya</taxon>
        <taxon>Basidiomycota</taxon>
        <taxon>Agaricomycotina</taxon>
        <taxon>Agaricomycetes</taxon>
        <taxon>Cantharellales</taxon>
        <taxon>Ceratobasidiaceae</taxon>
        <taxon>Rhizoctonia</taxon>
    </lineage>
</organism>
<feature type="compositionally biased region" description="Low complexity" evidence="6">
    <location>
        <begin position="976"/>
        <end position="1017"/>
    </location>
</feature>
<dbReference type="GO" id="GO:0004386">
    <property type="term" value="F:helicase activity"/>
    <property type="evidence" value="ECO:0007669"/>
    <property type="project" value="UniProtKB-KW"/>
</dbReference>
<feature type="compositionally biased region" description="Polar residues" evidence="6">
    <location>
        <begin position="953"/>
        <end position="966"/>
    </location>
</feature>
<name>A0A8H2XWW4_9AGAM</name>
<dbReference type="GO" id="GO:0016604">
    <property type="term" value="C:nuclear body"/>
    <property type="evidence" value="ECO:0007669"/>
    <property type="project" value="TreeGrafter"/>
</dbReference>
<dbReference type="InterPro" id="IPR027417">
    <property type="entry name" value="P-loop_NTPase"/>
</dbReference>
<dbReference type="GO" id="GO:0005694">
    <property type="term" value="C:chromosome"/>
    <property type="evidence" value="ECO:0007669"/>
    <property type="project" value="UniProtKB-ARBA"/>
</dbReference>
<dbReference type="InterPro" id="IPR014013">
    <property type="entry name" value="Helic_SF1/SF2_ATP-bd_DinG/Rad3"/>
</dbReference>
<keyword evidence="3" id="KW-0378">Hydrolase</keyword>
<dbReference type="InterPro" id="IPR041679">
    <property type="entry name" value="DNA2/NAM7-like_C"/>
</dbReference>
<evidence type="ECO:0000256" key="1">
    <source>
        <dbReference type="ARBA" id="ARBA00007913"/>
    </source>
</evidence>
<feature type="compositionally biased region" description="Polar residues" evidence="6">
    <location>
        <begin position="1906"/>
        <end position="1917"/>
    </location>
</feature>
<dbReference type="GO" id="GO:0006369">
    <property type="term" value="P:termination of RNA polymerase II transcription"/>
    <property type="evidence" value="ECO:0007669"/>
    <property type="project" value="TreeGrafter"/>
</dbReference>
<feature type="region of interest" description="Disordered" evidence="6">
    <location>
        <begin position="1964"/>
        <end position="2024"/>
    </location>
</feature>
<dbReference type="CDD" id="cd18042">
    <property type="entry name" value="DEXXQc_SETX"/>
    <property type="match status" value="1"/>
</dbReference>
<dbReference type="PROSITE" id="PS51193">
    <property type="entry name" value="HELICASE_ATP_BIND_2"/>
    <property type="match status" value="1"/>
</dbReference>
<evidence type="ECO:0000256" key="3">
    <source>
        <dbReference type="ARBA" id="ARBA00022801"/>
    </source>
</evidence>
<dbReference type="InterPro" id="IPR041677">
    <property type="entry name" value="DNA2/NAM7_AAA_11"/>
</dbReference>
<dbReference type="Proteomes" id="UP000663861">
    <property type="component" value="Unassembled WGS sequence"/>
</dbReference>
<keyword evidence="4" id="KW-0347">Helicase</keyword>
<proteinExistence type="inferred from homology"/>
<dbReference type="Gene3D" id="3.40.50.300">
    <property type="entry name" value="P-loop containing nucleotide triphosphate hydrolases"/>
    <property type="match status" value="2"/>
</dbReference>
<feature type="region of interest" description="Disordered" evidence="6">
    <location>
        <begin position="1876"/>
        <end position="1917"/>
    </location>
</feature>
<dbReference type="GO" id="GO:0005524">
    <property type="term" value="F:ATP binding"/>
    <property type="evidence" value="ECO:0007669"/>
    <property type="project" value="UniProtKB-KW"/>
</dbReference>
<protein>
    <recommendedName>
        <fullName evidence="7">Helicase ATP-binding domain-containing protein</fullName>
    </recommendedName>
</protein>
<keyword evidence="5" id="KW-0067">ATP-binding</keyword>
<evidence type="ECO:0000256" key="5">
    <source>
        <dbReference type="ARBA" id="ARBA00022840"/>
    </source>
</evidence>
<dbReference type="CDD" id="cd18808">
    <property type="entry name" value="SF1_C_Upf1"/>
    <property type="match status" value="1"/>
</dbReference>
<dbReference type="Pfam" id="PF13087">
    <property type="entry name" value="AAA_12"/>
    <property type="match status" value="1"/>
</dbReference>
<dbReference type="EMBL" id="CAJMWY010000545">
    <property type="protein sequence ID" value="CAE6438426.1"/>
    <property type="molecule type" value="Genomic_DNA"/>
</dbReference>
<feature type="domain" description="Helicase ATP-binding" evidence="7">
    <location>
        <begin position="1339"/>
        <end position="1664"/>
    </location>
</feature>
<comment type="caution">
    <text evidence="8">The sequence shown here is derived from an EMBL/GenBank/DDBJ whole genome shotgun (WGS) entry which is preliminary data.</text>
</comment>
<feature type="region of interest" description="Disordered" evidence="6">
    <location>
        <begin position="910"/>
        <end position="1113"/>
    </location>
</feature>
<dbReference type="PANTHER" id="PTHR10887:SF495">
    <property type="entry name" value="HELICASE SENATAXIN ISOFORM X1-RELATED"/>
    <property type="match status" value="1"/>
</dbReference>
<feature type="compositionally biased region" description="Low complexity" evidence="6">
    <location>
        <begin position="1977"/>
        <end position="1990"/>
    </location>
</feature>
<reference evidence="8" key="1">
    <citation type="submission" date="2021-01" db="EMBL/GenBank/DDBJ databases">
        <authorList>
            <person name="Kaushik A."/>
        </authorList>
    </citation>
    <scope>NUCLEOTIDE SEQUENCE</scope>
    <source>
        <strain evidence="8">AG4-RS23</strain>
    </source>
</reference>
<dbReference type="Pfam" id="PF13086">
    <property type="entry name" value="AAA_11"/>
    <property type="match status" value="1"/>
</dbReference>
<dbReference type="FunFam" id="3.40.50.300:FF:000326">
    <property type="entry name" value="P-loop containing nucleoside triphosphate hydrolase"/>
    <property type="match status" value="1"/>
</dbReference>
<evidence type="ECO:0000256" key="6">
    <source>
        <dbReference type="SAM" id="MobiDB-lite"/>
    </source>
</evidence>
<dbReference type="Pfam" id="PF23576">
    <property type="entry name" value="SEN1_barrel"/>
    <property type="match status" value="1"/>
</dbReference>
<accession>A0A8H2XWW4</accession>
<evidence type="ECO:0000313" key="9">
    <source>
        <dbReference type="Proteomes" id="UP000663861"/>
    </source>
</evidence>
<evidence type="ECO:0000256" key="2">
    <source>
        <dbReference type="ARBA" id="ARBA00022741"/>
    </source>
</evidence>